<keyword evidence="2 5" id="KW-0132">Cell division</keyword>
<name>A0A074LTP2_9BACL</name>
<dbReference type="GO" id="GO:0043093">
    <property type="term" value="P:FtsZ-dependent cytokinesis"/>
    <property type="evidence" value="ECO:0007669"/>
    <property type="project" value="UniProtKB-UniRule"/>
</dbReference>
<evidence type="ECO:0000256" key="2">
    <source>
        <dbReference type="ARBA" id="ARBA00022618"/>
    </source>
</evidence>
<comment type="subcellular location">
    <subcellularLocation>
        <location evidence="5">Cell membrane</location>
        <topology evidence="5">Peripheral membrane protein</topology>
        <orientation evidence="5">Cytoplasmic side</orientation>
    </subcellularLocation>
    <text evidence="5">Localizes to the Z ring in an FtsZ-dependent manner. Targeted to the membrane through a conserved C-terminal amphipathic helix.</text>
</comment>
<dbReference type="Pfam" id="PF14450">
    <property type="entry name" value="FtsA"/>
    <property type="match status" value="2"/>
</dbReference>
<dbReference type="NCBIfam" id="TIGR01174">
    <property type="entry name" value="ftsA"/>
    <property type="match status" value="1"/>
</dbReference>
<evidence type="ECO:0000256" key="5">
    <source>
        <dbReference type="HAMAP-Rule" id="MF_02033"/>
    </source>
</evidence>
<dbReference type="InterPro" id="IPR020823">
    <property type="entry name" value="Cell_div_FtsA"/>
</dbReference>
<dbReference type="PIRSF" id="PIRSF003101">
    <property type="entry name" value="FtsA"/>
    <property type="match status" value="1"/>
</dbReference>
<dbReference type="Gene3D" id="3.30.1490.110">
    <property type="match status" value="1"/>
</dbReference>
<dbReference type="RefSeq" id="WP_038087829.1">
    <property type="nucleotide sequence ID" value="NZ_JMIR01000013.1"/>
</dbReference>
<dbReference type="SMART" id="SM00842">
    <property type="entry name" value="FtsA"/>
    <property type="match status" value="1"/>
</dbReference>
<dbReference type="Gene3D" id="3.30.420.40">
    <property type="match status" value="2"/>
</dbReference>
<dbReference type="STRING" id="1157490.EL26_10790"/>
<dbReference type="FunFam" id="3.30.1490.110:FF:000003">
    <property type="entry name" value="Cell division protein FtsA"/>
    <property type="match status" value="1"/>
</dbReference>
<keyword evidence="3 5" id="KW-0472">Membrane</keyword>
<gene>
    <name evidence="5" type="primary">ftsA</name>
    <name evidence="9" type="ORF">EL26_10790</name>
</gene>
<evidence type="ECO:0000256" key="1">
    <source>
        <dbReference type="ARBA" id="ARBA00022475"/>
    </source>
</evidence>
<comment type="function">
    <text evidence="5 6">Cell division protein that is involved in the assembly of the Z ring. May serve as a membrane anchor for the Z ring.</text>
</comment>
<dbReference type="InterPro" id="IPR043129">
    <property type="entry name" value="ATPase_NBD"/>
</dbReference>
<feature type="domain" description="SHS2" evidence="8">
    <location>
        <begin position="7"/>
        <end position="194"/>
    </location>
</feature>
<dbReference type="InterPro" id="IPR003494">
    <property type="entry name" value="SHS2_FtsA"/>
</dbReference>
<dbReference type="OrthoDB" id="9768127at2"/>
<dbReference type="HAMAP" id="MF_02033">
    <property type="entry name" value="FtsA"/>
    <property type="match status" value="1"/>
</dbReference>
<keyword evidence="10" id="KW-1185">Reference proteome</keyword>
<evidence type="ECO:0000256" key="7">
    <source>
        <dbReference type="SAM" id="MobiDB-lite"/>
    </source>
</evidence>
<accession>A0A074LTP2</accession>
<evidence type="ECO:0000256" key="4">
    <source>
        <dbReference type="ARBA" id="ARBA00023306"/>
    </source>
</evidence>
<evidence type="ECO:0000256" key="3">
    <source>
        <dbReference type="ARBA" id="ARBA00023136"/>
    </source>
</evidence>
<dbReference type="PANTHER" id="PTHR32432:SF4">
    <property type="entry name" value="CELL DIVISION PROTEIN FTSA"/>
    <property type="match status" value="1"/>
</dbReference>
<keyword evidence="4 5" id="KW-0131">Cell cycle</keyword>
<sequence>MTNGDIIVSLDIGTSKVRAIIGEMSGTGIQIIGVGSAEGDGIRKGAIVDIDKTVQSIRSAIDHAERMVGIEIGSAYVGISGNHITLQSSRGVVAVNSPNREIGEEDIDRVLQASRVIALPPEREIIDVVPKMYIVDGLDEIADPRGMIGVRLEVETYIITGSRTVIHNLMRCVERAGVQIAGLVLSPLAASTIALTSDERKLGVGLVDIGAGQTTVSVFKNGIMEATGVLPVGGDHVTNDIAIGLRTQTDVAERVKVRHGCALVAAAQQDDTFKVSRVGSNVDKEFNQVDLSNIVEPRMQEIFQMVRQEVERMGFKDMPGGYVLTGGVASMPSVDKLAEFELDANVRVAIPDYLGVKDTSFVNGVGIIKYVGRNFTRKPDAQSAPRRKQSSGSSNNSGGGGLVDRIKSWFSEFV</sequence>
<reference evidence="9 10" key="1">
    <citation type="journal article" date="2013" name="Int. J. Syst. Evol. Microbiol.">
        <title>Tumebacillus flagellatus sp. nov., an alpha-amylase/pullulanase-producing bacterium isolated from cassava wastewater.</title>
        <authorList>
            <person name="Wang Q."/>
            <person name="Xie N."/>
            <person name="Qin Y."/>
            <person name="Shen N."/>
            <person name="Zhu J."/>
            <person name="Mi H."/>
            <person name="Huang R."/>
        </authorList>
    </citation>
    <scope>NUCLEOTIDE SEQUENCE [LARGE SCALE GENOMIC DNA]</scope>
    <source>
        <strain evidence="9 10">GST4</strain>
    </source>
</reference>
<comment type="subunit">
    <text evidence="5">Self-interacts. Interacts with FtsZ.</text>
</comment>
<dbReference type="SUPFAM" id="SSF53067">
    <property type="entry name" value="Actin-like ATPase domain"/>
    <property type="match status" value="2"/>
</dbReference>
<organism evidence="9 10">
    <name type="scientific">Tumebacillus flagellatus</name>
    <dbReference type="NCBI Taxonomy" id="1157490"/>
    <lineage>
        <taxon>Bacteria</taxon>
        <taxon>Bacillati</taxon>
        <taxon>Bacillota</taxon>
        <taxon>Bacilli</taxon>
        <taxon>Bacillales</taxon>
        <taxon>Alicyclobacillaceae</taxon>
        <taxon>Tumebacillus</taxon>
    </lineage>
</organism>
<evidence type="ECO:0000313" key="9">
    <source>
        <dbReference type="EMBL" id="KEO83173.1"/>
    </source>
</evidence>
<dbReference type="Proteomes" id="UP000027931">
    <property type="component" value="Unassembled WGS sequence"/>
</dbReference>
<evidence type="ECO:0000313" key="10">
    <source>
        <dbReference type="Proteomes" id="UP000027931"/>
    </source>
</evidence>
<dbReference type="EMBL" id="JMIR01000013">
    <property type="protein sequence ID" value="KEO83173.1"/>
    <property type="molecule type" value="Genomic_DNA"/>
</dbReference>
<evidence type="ECO:0000256" key="6">
    <source>
        <dbReference type="PIRNR" id="PIRNR003101"/>
    </source>
</evidence>
<dbReference type="InterPro" id="IPR050696">
    <property type="entry name" value="FtsA/MreB"/>
</dbReference>
<evidence type="ECO:0000259" key="8">
    <source>
        <dbReference type="SMART" id="SM00842"/>
    </source>
</evidence>
<dbReference type="GO" id="GO:0009898">
    <property type="term" value="C:cytoplasmic side of plasma membrane"/>
    <property type="evidence" value="ECO:0007669"/>
    <property type="project" value="UniProtKB-UniRule"/>
</dbReference>
<dbReference type="eggNOG" id="COG0849">
    <property type="taxonomic scope" value="Bacteria"/>
</dbReference>
<feature type="region of interest" description="Disordered" evidence="7">
    <location>
        <begin position="378"/>
        <end position="400"/>
    </location>
</feature>
<comment type="similarity">
    <text evidence="5 6">Belongs to the FtsA/MreB family.</text>
</comment>
<comment type="caution">
    <text evidence="9">The sequence shown here is derived from an EMBL/GenBank/DDBJ whole genome shotgun (WGS) entry which is preliminary data.</text>
</comment>
<dbReference type="PANTHER" id="PTHR32432">
    <property type="entry name" value="CELL DIVISION PROTEIN FTSA-RELATED"/>
    <property type="match status" value="1"/>
</dbReference>
<keyword evidence="1 5" id="KW-1003">Cell membrane</keyword>
<dbReference type="AlphaFoldDB" id="A0A074LTP2"/>
<protein>
    <recommendedName>
        <fullName evidence="5 6">Cell division protein FtsA</fullName>
    </recommendedName>
</protein>
<dbReference type="GO" id="GO:0032153">
    <property type="term" value="C:cell division site"/>
    <property type="evidence" value="ECO:0007669"/>
    <property type="project" value="UniProtKB-UniRule"/>
</dbReference>
<dbReference type="Pfam" id="PF02491">
    <property type="entry name" value="SHS2_FTSA"/>
    <property type="match status" value="1"/>
</dbReference>
<proteinExistence type="inferred from homology"/>
<dbReference type="CDD" id="cd24048">
    <property type="entry name" value="ASKHA_NBD_FtsA"/>
    <property type="match status" value="1"/>
</dbReference>